<protein>
    <submittedName>
        <fullName evidence="2">Uncharacterized protein</fullName>
    </submittedName>
</protein>
<dbReference type="AlphaFoldDB" id="E6U401"/>
<feature type="region of interest" description="Disordered" evidence="1">
    <location>
        <begin position="23"/>
        <end position="95"/>
    </location>
</feature>
<organism evidence="2 3">
    <name type="scientific">Ethanoligenens harbinense (strain DSM 18485 / JCM 12961 / CGMCC 1.5033 / YUAN-3)</name>
    <dbReference type="NCBI Taxonomy" id="663278"/>
    <lineage>
        <taxon>Bacteria</taxon>
        <taxon>Bacillati</taxon>
        <taxon>Bacillota</taxon>
        <taxon>Clostridia</taxon>
        <taxon>Eubacteriales</taxon>
        <taxon>Oscillospiraceae</taxon>
        <taxon>Ethanoligenens</taxon>
    </lineage>
</organism>
<dbReference type="EMBL" id="CP002400">
    <property type="protein sequence ID" value="ADU27681.1"/>
    <property type="molecule type" value="Genomic_DNA"/>
</dbReference>
<dbReference type="HOGENOM" id="CLU_1903531_0_0_9"/>
<name>E6U401_ETHHY</name>
<evidence type="ECO:0000313" key="2">
    <source>
        <dbReference type="EMBL" id="ADU27681.1"/>
    </source>
</evidence>
<dbReference type="KEGG" id="eha:Ethha_2164"/>
<evidence type="ECO:0000313" key="3">
    <source>
        <dbReference type="Proteomes" id="UP000001551"/>
    </source>
</evidence>
<reference evidence="2 3" key="1">
    <citation type="submission" date="2010-12" db="EMBL/GenBank/DDBJ databases">
        <title>Complete sequence of Ethanoligenens harbinense YUAN-3.</title>
        <authorList>
            <person name="Lucas S."/>
            <person name="Copeland A."/>
            <person name="Lapidus A."/>
            <person name="Cheng J.-F."/>
            <person name="Bruce D."/>
            <person name="Goodwin L."/>
            <person name="Pitluck S."/>
            <person name="Chertkov O."/>
            <person name="Misra M."/>
            <person name="Detter J.C."/>
            <person name="Han C."/>
            <person name="Tapia R."/>
            <person name="Land M."/>
            <person name="Hauser L."/>
            <person name="Jeffries C."/>
            <person name="Kyrpides N."/>
            <person name="Ivanova N."/>
            <person name="Mikhailova N."/>
            <person name="Wang A."/>
            <person name="Mouttaki H."/>
            <person name="He Z."/>
            <person name="Zhou J."/>
            <person name="Hemme C.L."/>
            <person name="Woyke T."/>
        </authorList>
    </citation>
    <scope>NUCLEOTIDE SEQUENCE [LARGE SCALE GENOMIC DNA]</scope>
    <source>
        <strain evidence="3">DSM 18485 / JCM 12961 / CGMCC 1.5033 / YUAN-3</strain>
    </source>
</reference>
<feature type="compositionally biased region" description="Basic and acidic residues" evidence="1">
    <location>
        <begin position="23"/>
        <end position="35"/>
    </location>
</feature>
<keyword evidence="3" id="KW-1185">Reference proteome</keyword>
<accession>E6U401</accession>
<feature type="compositionally biased region" description="Pro residues" evidence="1">
    <location>
        <begin position="41"/>
        <end position="58"/>
    </location>
</feature>
<dbReference type="STRING" id="663278.Ethha_2164"/>
<proteinExistence type="predicted"/>
<evidence type="ECO:0000256" key="1">
    <source>
        <dbReference type="SAM" id="MobiDB-lite"/>
    </source>
</evidence>
<gene>
    <name evidence="2" type="ordered locus">Ethha_2164</name>
</gene>
<dbReference type="Proteomes" id="UP000001551">
    <property type="component" value="Chromosome"/>
</dbReference>
<sequence length="133" mass="14928">MADREPKNEQDFLRMQQEAIRRVRDMQARARRTLEDAGVPLEPPSPPQHEPQEPPSAPEPDAAGPFEEDARQAAPEDAPPPEHAAPSAGRAKGFPFNLSLDTEQIMLLLIIYLLYKDHGDQYLMMALAYLLLT</sequence>
<dbReference type="RefSeq" id="WP_013486029.1">
    <property type="nucleotide sequence ID" value="NC_014828.1"/>
</dbReference>